<protein>
    <submittedName>
        <fullName evidence="2">Flagellin protein FlaG</fullName>
    </submittedName>
</protein>
<dbReference type="RefSeq" id="WP_100257529.1">
    <property type="nucleotide sequence ID" value="NZ_CP011797.1"/>
</dbReference>
<evidence type="ECO:0000313" key="2">
    <source>
        <dbReference type="EMBL" id="ATX77257.1"/>
    </source>
</evidence>
<feature type="region of interest" description="Disordered" evidence="1">
    <location>
        <begin position="1"/>
        <end position="62"/>
    </location>
</feature>
<organism evidence="2 3">
    <name type="scientific">Reinekea forsetii</name>
    <dbReference type="NCBI Taxonomy" id="1336806"/>
    <lineage>
        <taxon>Bacteria</taxon>
        <taxon>Pseudomonadati</taxon>
        <taxon>Pseudomonadota</taxon>
        <taxon>Gammaproteobacteria</taxon>
        <taxon>Oceanospirillales</taxon>
        <taxon>Saccharospirillaceae</taxon>
        <taxon>Reinekea</taxon>
    </lineage>
</organism>
<name>A0A2K8KR95_9GAMM</name>
<evidence type="ECO:0000313" key="3">
    <source>
        <dbReference type="Proteomes" id="UP000229757"/>
    </source>
</evidence>
<proteinExistence type="predicted"/>
<reference evidence="2 3" key="1">
    <citation type="journal article" date="2017" name="Environ. Microbiol.">
        <title>Genomic and physiological analyses of 'Reinekea forsetii' reveal a versatile opportunistic lifestyle during spring algae blooms.</title>
        <authorList>
            <person name="Avci B."/>
            <person name="Hahnke R.L."/>
            <person name="Chafee M."/>
            <person name="Fischer T."/>
            <person name="Gruber-Vodicka H."/>
            <person name="Tegetmeyer H.E."/>
            <person name="Harder J."/>
            <person name="Fuchs B.M."/>
            <person name="Amann R.I."/>
            <person name="Teeling H."/>
        </authorList>
    </citation>
    <scope>NUCLEOTIDE SEQUENCE [LARGE SCALE GENOMIC DNA]</scope>
    <source>
        <strain evidence="2 3">Hel1_31_D35</strain>
    </source>
</reference>
<dbReference type="InterPro" id="IPR005186">
    <property type="entry name" value="FlaG"/>
</dbReference>
<dbReference type="InterPro" id="IPR035924">
    <property type="entry name" value="FlaG-like_sf"/>
</dbReference>
<feature type="compositionally biased region" description="Basic and acidic residues" evidence="1">
    <location>
        <begin position="46"/>
        <end position="62"/>
    </location>
</feature>
<keyword evidence="2" id="KW-0966">Cell projection</keyword>
<dbReference type="PANTHER" id="PTHR37166:SF1">
    <property type="entry name" value="PROTEIN FLAG"/>
    <property type="match status" value="1"/>
</dbReference>
<dbReference type="Proteomes" id="UP000229757">
    <property type="component" value="Chromosome"/>
</dbReference>
<dbReference type="Gene3D" id="3.30.160.170">
    <property type="entry name" value="FlaG-like"/>
    <property type="match status" value="1"/>
</dbReference>
<dbReference type="Pfam" id="PF03646">
    <property type="entry name" value="FlaG"/>
    <property type="match status" value="1"/>
</dbReference>
<dbReference type="PANTHER" id="PTHR37166">
    <property type="entry name" value="PROTEIN FLAG"/>
    <property type="match status" value="1"/>
</dbReference>
<feature type="compositionally biased region" description="Polar residues" evidence="1">
    <location>
        <begin position="1"/>
        <end position="17"/>
    </location>
</feature>
<dbReference type="EMBL" id="CP011797">
    <property type="protein sequence ID" value="ATX77257.1"/>
    <property type="molecule type" value="Genomic_DNA"/>
</dbReference>
<keyword evidence="2" id="KW-0969">Cilium</keyword>
<keyword evidence="2" id="KW-0282">Flagellum</keyword>
<dbReference type="OrthoDB" id="5741693at2"/>
<sequence length="137" mass="15334">MNEINLQSMQTAKNIAPSQKVEVKSNTPRDAVLTDVRQADMQQAKKAKDGQADKSSDQKAQVQKDEVIKAVAQLNSYVQGAERTLEFQVDDDSGQTVVRVYDKVSEELIRQFPNEEALTLAQRLNQDEPLLLFSAQV</sequence>
<accession>A0A2K8KR95</accession>
<keyword evidence="3" id="KW-1185">Reference proteome</keyword>
<gene>
    <name evidence="2" type="primary">flaG</name>
    <name evidence="2" type="ORF">REIFOR_02123</name>
</gene>
<dbReference type="AlphaFoldDB" id="A0A2K8KR95"/>
<evidence type="ECO:0000256" key="1">
    <source>
        <dbReference type="SAM" id="MobiDB-lite"/>
    </source>
</evidence>
<dbReference type="KEGG" id="rfo:REIFOR_02123"/>
<dbReference type="SUPFAM" id="SSF160214">
    <property type="entry name" value="FlaG-like"/>
    <property type="match status" value="1"/>
</dbReference>